<dbReference type="OrthoDB" id="7951357at2"/>
<protein>
    <recommendedName>
        <fullName evidence="4">Excalibur calcium-binding domain-containing protein</fullName>
    </recommendedName>
</protein>
<name>A0A1H5VZB2_9RHOB</name>
<evidence type="ECO:0000313" key="3">
    <source>
        <dbReference type="Proteomes" id="UP000236742"/>
    </source>
</evidence>
<accession>A0A1H5VZB2</accession>
<organism evidence="2 3">
    <name type="scientific">Jhaorihella thermophila</name>
    <dbReference type="NCBI Taxonomy" id="488547"/>
    <lineage>
        <taxon>Bacteria</taxon>
        <taxon>Pseudomonadati</taxon>
        <taxon>Pseudomonadota</taxon>
        <taxon>Alphaproteobacteria</taxon>
        <taxon>Rhodobacterales</taxon>
        <taxon>Paracoccaceae</taxon>
        <taxon>Jhaorihella</taxon>
    </lineage>
</organism>
<reference evidence="2 3" key="1">
    <citation type="submission" date="2016-10" db="EMBL/GenBank/DDBJ databases">
        <authorList>
            <person name="de Groot N.N."/>
        </authorList>
    </citation>
    <scope>NUCLEOTIDE SEQUENCE [LARGE SCALE GENOMIC DNA]</scope>
    <source>
        <strain evidence="2 3">DSM 23413</strain>
    </source>
</reference>
<gene>
    <name evidence="2" type="ORF">SAMN05421751_10721</name>
</gene>
<evidence type="ECO:0000313" key="2">
    <source>
        <dbReference type="EMBL" id="SEF92473.1"/>
    </source>
</evidence>
<evidence type="ECO:0000256" key="1">
    <source>
        <dbReference type="SAM" id="MobiDB-lite"/>
    </source>
</evidence>
<feature type="region of interest" description="Disordered" evidence="1">
    <location>
        <begin position="44"/>
        <end position="65"/>
    </location>
</feature>
<evidence type="ECO:0008006" key="4">
    <source>
        <dbReference type="Google" id="ProtNLM"/>
    </source>
</evidence>
<proteinExistence type="predicted"/>
<sequence>MRVLGTVIALALVSACSPQIPDSAAGVEFDNSPQAQRAREAALAEGTSVSGDPLIPPGVMSSETIAPGASQQMPLTAGSSSTDDAADIAQATAAALSAASGNAAGAVAPDTANPGLSDENDFSAVTARRSIQEDAALIERNKASYQQVQPTPLPARNGAATPNIVAYALGTSNPVGNRVYSRSGFNLEAKARRNCAKYPSPDQAQIAFLAAGGPERDRHGLDPDGDGYACGWDPAPFRVVGN</sequence>
<dbReference type="RefSeq" id="WP_104007915.1">
    <property type="nucleotide sequence ID" value="NZ_FNVD01000007.1"/>
</dbReference>
<dbReference type="PROSITE" id="PS51257">
    <property type="entry name" value="PROKAR_LIPOPROTEIN"/>
    <property type="match status" value="1"/>
</dbReference>
<dbReference type="AlphaFoldDB" id="A0A1H5VZB2"/>
<keyword evidence="3" id="KW-1185">Reference proteome</keyword>
<dbReference type="Proteomes" id="UP000236742">
    <property type="component" value="Unassembled WGS sequence"/>
</dbReference>
<dbReference type="EMBL" id="FNVD01000007">
    <property type="protein sequence ID" value="SEF92473.1"/>
    <property type="molecule type" value="Genomic_DNA"/>
</dbReference>